<gene>
    <name evidence="1" type="ORF">N5A92_17575</name>
</gene>
<accession>A0ABT2LRW7</accession>
<dbReference type="EMBL" id="JAOCZP010000005">
    <property type="protein sequence ID" value="MCT7376844.1"/>
    <property type="molecule type" value="Genomic_DNA"/>
</dbReference>
<dbReference type="Proteomes" id="UP001320831">
    <property type="component" value="Unassembled WGS sequence"/>
</dbReference>
<comment type="caution">
    <text evidence="1">The sequence shown here is derived from an EMBL/GenBank/DDBJ whole genome shotgun (WGS) entry which is preliminary data.</text>
</comment>
<proteinExistence type="predicted"/>
<reference evidence="1 2" key="1">
    <citation type="submission" date="2022-09" db="EMBL/GenBank/DDBJ databases">
        <title>Chelativorans salina sp. nov., a novel slightly halophilic bacterium isolated from a saline lake sediment enrichment.</title>
        <authorList>
            <person name="Gao L."/>
            <person name="Fang B.-Z."/>
            <person name="Li W.-J."/>
        </authorList>
    </citation>
    <scope>NUCLEOTIDE SEQUENCE [LARGE SCALE GENOMIC DNA]</scope>
    <source>
        <strain evidence="1 2">EGI FJ00035</strain>
    </source>
</reference>
<sequence length="53" mass="5730">MASEAESIANAVQDYKKSSNEVMKWQTELSKAQLVGQFAIGAKSKEGDVAQKV</sequence>
<organism evidence="1 2">
    <name type="scientific">Chelativorans salis</name>
    <dbReference type="NCBI Taxonomy" id="2978478"/>
    <lineage>
        <taxon>Bacteria</taxon>
        <taxon>Pseudomonadati</taxon>
        <taxon>Pseudomonadota</taxon>
        <taxon>Alphaproteobacteria</taxon>
        <taxon>Hyphomicrobiales</taxon>
        <taxon>Phyllobacteriaceae</taxon>
        <taxon>Chelativorans</taxon>
    </lineage>
</organism>
<evidence type="ECO:0000313" key="1">
    <source>
        <dbReference type="EMBL" id="MCT7376844.1"/>
    </source>
</evidence>
<name>A0ABT2LRW7_9HYPH</name>
<evidence type="ECO:0000313" key="2">
    <source>
        <dbReference type="Proteomes" id="UP001320831"/>
    </source>
</evidence>
<dbReference type="RefSeq" id="WP_260905066.1">
    <property type="nucleotide sequence ID" value="NZ_JAOCZP010000005.1"/>
</dbReference>
<protein>
    <submittedName>
        <fullName evidence="1">Uncharacterized protein</fullName>
    </submittedName>
</protein>
<keyword evidence="2" id="KW-1185">Reference proteome</keyword>